<keyword evidence="1" id="KW-0812">Transmembrane</keyword>
<dbReference type="PRINTS" id="PR01490">
    <property type="entry name" value="RTXTOXIND"/>
</dbReference>
<keyword evidence="1" id="KW-1133">Transmembrane helix</keyword>
<name>A0ABY6J602_9BACT</name>
<keyword evidence="1" id="KW-0472">Membrane</keyword>
<dbReference type="Pfam" id="PF26002">
    <property type="entry name" value="Beta-barrel_AprE"/>
    <property type="match status" value="1"/>
</dbReference>
<sequence>MPAKQNIFPFEIVNNSVEKHLQAYEPRSRVLYLLLLTLFLIAIVLLFIIKVDVTVRSTGLLRSEQERTEIRSLVSGLVDSVLIKENEHVKAGQPLIKLAAASVADKNLSLGTQVSELQLQQQDLQQLVAGRNTRLKSSMYQQQIALYNRQLTDADIRLNTAQKKYERFRSLHKDKVISNAEFERYDYEYKALMNEKALLKAQQSARWQSELTALNLQLQELGARQTLYEEEQDQYTIRAAADGYVQQLKGLQRGSTLGAGEVLGEVSPDAALLAEVFVLPKDIGYIHEGTPVRMQVDAYDYNQWGMITGKVVTISKDVVIDKGQPLFKIRCAVDQQALQLKNGYKGYIKKGMTVQARFLVTRRTLFQLLYDQADDWLNPNLVKNEA</sequence>
<feature type="domain" description="AprE-like beta-barrel" evidence="2">
    <location>
        <begin position="272"/>
        <end position="358"/>
    </location>
</feature>
<dbReference type="InterPro" id="IPR058982">
    <property type="entry name" value="Beta-barrel_AprE"/>
</dbReference>
<dbReference type="EMBL" id="CP107006">
    <property type="protein sequence ID" value="UYQ94930.1"/>
    <property type="molecule type" value="Genomic_DNA"/>
</dbReference>
<organism evidence="3 4">
    <name type="scientific">Chitinophaga horti</name>
    <dbReference type="NCBI Taxonomy" id="2920382"/>
    <lineage>
        <taxon>Bacteria</taxon>
        <taxon>Pseudomonadati</taxon>
        <taxon>Bacteroidota</taxon>
        <taxon>Chitinophagia</taxon>
        <taxon>Chitinophagales</taxon>
        <taxon>Chitinophagaceae</taxon>
        <taxon>Chitinophaga</taxon>
    </lineage>
</organism>
<feature type="transmembrane region" description="Helical" evidence="1">
    <location>
        <begin position="30"/>
        <end position="49"/>
    </location>
</feature>
<evidence type="ECO:0000259" key="2">
    <source>
        <dbReference type="Pfam" id="PF26002"/>
    </source>
</evidence>
<gene>
    <name evidence="3" type="ORF">MKQ68_07465</name>
</gene>
<dbReference type="Gene3D" id="2.40.30.170">
    <property type="match status" value="1"/>
</dbReference>
<proteinExistence type="predicted"/>
<evidence type="ECO:0000313" key="4">
    <source>
        <dbReference type="Proteomes" id="UP001162741"/>
    </source>
</evidence>
<protein>
    <submittedName>
        <fullName evidence="3">HlyD family secretion protein</fullName>
    </submittedName>
</protein>
<evidence type="ECO:0000313" key="3">
    <source>
        <dbReference type="EMBL" id="UYQ94930.1"/>
    </source>
</evidence>
<dbReference type="Proteomes" id="UP001162741">
    <property type="component" value="Chromosome"/>
</dbReference>
<dbReference type="RefSeq" id="WP_264282745.1">
    <property type="nucleotide sequence ID" value="NZ_CP107006.1"/>
</dbReference>
<dbReference type="Gene3D" id="2.40.50.100">
    <property type="match status" value="1"/>
</dbReference>
<accession>A0ABY6J602</accession>
<evidence type="ECO:0000256" key="1">
    <source>
        <dbReference type="SAM" id="Phobius"/>
    </source>
</evidence>
<dbReference type="PANTHER" id="PTHR30386:SF28">
    <property type="entry name" value="EXPORTED PROTEIN"/>
    <property type="match status" value="1"/>
</dbReference>
<keyword evidence="4" id="KW-1185">Reference proteome</keyword>
<reference evidence="3" key="1">
    <citation type="submission" date="2022-10" db="EMBL/GenBank/DDBJ databases">
        <title>Chitinophaga sp. nov., isolated from soil.</title>
        <authorList>
            <person name="Jeon C.O."/>
        </authorList>
    </citation>
    <scope>NUCLEOTIDE SEQUENCE</scope>
    <source>
        <strain evidence="3">R8</strain>
    </source>
</reference>
<dbReference type="InterPro" id="IPR050739">
    <property type="entry name" value="MFP"/>
</dbReference>
<dbReference type="Gene3D" id="1.10.287.470">
    <property type="entry name" value="Helix hairpin bin"/>
    <property type="match status" value="1"/>
</dbReference>
<dbReference type="PANTHER" id="PTHR30386">
    <property type="entry name" value="MEMBRANE FUSION SUBUNIT OF EMRAB-TOLC MULTIDRUG EFFLUX PUMP"/>
    <property type="match status" value="1"/>
</dbReference>